<dbReference type="InterPro" id="IPR036322">
    <property type="entry name" value="WD40_repeat_dom_sf"/>
</dbReference>
<keyword evidence="7" id="KW-1185">Reference proteome</keyword>
<dbReference type="CDD" id="cd00200">
    <property type="entry name" value="WD40"/>
    <property type="match status" value="2"/>
</dbReference>
<keyword evidence="5" id="KW-0472">Membrane</keyword>
<comment type="caution">
    <text evidence="6">The sequence shown here is derived from an EMBL/GenBank/DDBJ whole genome shotgun (WGS) entry which is preliminary data.</text>
</comment>
<dbReference type="Gene3D" id="2.130.10.10">
    <property type="entry name" value="YVTN repeat-like/Quinoprotein amine dehydrogenase"/>
    <property type="match status" value="5"/>
</dbReference>
<evidence type="ECO:0000256" key="4">
    <source>
        <dbReference type="SAM" id="MobiDB-lite"/>
    </source>
</evidence>
<evidence type="ECO:0000313" key="7">
    <source>
        <dbReference type="Proteomes" id="UP001147747"/>
    </source>
</evidence>
<protein>
    <recommendedName>
        <fullName evidence="8">WD40 repeat-like protein</fullName>
    </recommendedName>
</protein>
<dbReference type="Pfam" id="PF00400">
    <property type="entry name" value="WD40"/>
    <property type="match status" value="3"/>
</dbReference>
<dbReference type="PANTHER" id="PTHR19848:SF8">
    <property type="entry name" value="F-BOX AND WD REPEAT DOMAIN CONTAINING 7"/>
    <property type="match status" value="1"/>
</dbReference>
<dbReference type="PROSITE" id="PS00678">
    <property type="entry name" value="WD_REPEATS_1"/>
    <property type="match status" value="1"/>
</dbReference>
<feature type="repeat" description="WD" evidence="3">
    <location>
        <begin position="608"/>
        <end position="633"/>
    </location>
</feature>
<dbReference type="PROSITE" id="PS50082">
    <property type="entry name" value="WD_REPEATS_2"/>
    <property type="match status" value="2"/>
</dbReference>
<feature type="compositionally biased region" description="Low complexity" evidence="4">
    <location>
        <begin position="382"/>
        <end position="392"/>
    </location>
</feature>
<accession>A0A9W9W8Z3</accession>
<proteinExistence type="predicted"/>
<gene>
    <name evidence="6" type="ORF">N7509_002426</name>
</gene>
<evidence type="ECO:0008006" key="8">
    <source>
        <dbReference type="Google" id="ProtNLM"/>
    </source>
</evidence>
<reference evidence="6" key="1">
    <citation type="submission" date="2022-12" db="EMBL/GenBank/DDBJ databases">
        <authorList>
            <person name="Petersen C."/>
        </authorList>
    </citation>
    <scope>NUCLEOTIDE SEQUENCE</scope>
    <source>
        <strain evidence="6">IBT 29677</strain>
    </source>
</reference>
<sequence length="1098" mass="123689">MMEQVYKSEDAELCRQILATMSIVYRPVTLLELQSCVELPKVFTALCGSFLALQGDTNIIVFVHQSAKEFLLEKAFSQIFPMGLEAEHHTIFLLCFKTMANILRRGISQADIKLPNISNMAAQRPNPSLLAPAEYACVYWSGHLQHCGRIISTNSDFEDNGTIDRFLRQMYLYWLEALSLLGKTSEGVVAMLELDALLLRRGNSVEVKERAHDALRFFRYFKHAIERNPLQVYCSPLLFSPYRSRTRECYQYESPGWVTIAGSAVLENEWSPCLQTLEGNHWNAEMVVGHRYGWLASKPNGQSIEIFNLDTGQCISRLETGHKQVSRTVWSHDGNRLASSGHWGGMVEIWDLQTGKCISKLEVGTNPDFIIWSFSGARLATQTSDQTTDTSSPKTEKHMHQPVCCTDTDPRINSNLPFEFDVQRSTTKIWDTNTGRCISTFESKGTISWARDDIRLALKEQTTISIWNTDTCQCIATLERGHLDPIIALEWVPDSTRIVSESEDELVIWVLPTTLKTEPSVRIQGQYSDELMGSYPLHFSWEMHHITPILRPALYILEDKISTARLRTTLSFSEDGTKFASTGLRHAIKIWSTITSKCISTLQEHDIILCIAWSPDGTRLAFGSKGSTVRIWNPMTAHCMLLLRGHTDAVTAVLWSQDGNRLLSLSNDLTTRIWDTSSDSYTSSHSTSAIDRADGQVIFIAWSHDETRLASLSRDWTTFRDLTISIWDKHSVKPILTFKAHHLSVIGSTKHSQIFWARDGCRLASVADDTTNIWDCFTGRCISTLTHRTMNVDYVSFLDWSPSGTQIASVEKFNSRSRVRIWNLSTFTQEAQSGSGLFNGSVQPFEWSPDDAWLASTIMNMTDFPFGSSSQGTVIKIWNSASGRCLLTFELETKVSSMSWSNDSTWLRLGYLCVKVDTLLTDRRERPTATGFESSSTVSVSHDGTMQASLLEGRTIKVWDIAKDKCLHELQLEVCQWIVFDSSDSSILHTSVGTFRFGHDNHKRRHPINDSDSEESVPRQAGYGIKSDESWITFDGQDLLWLPPDFRPARPDLFVMSGNTAVIGCFLGHVLILNFFGMNPIQSLAASTSPVPCCEPAQ</sequence>
<reference evidence="6" key="2">
    <citation type="journal article" date="2023" name="IMA Fungus">
        <title>Comparative genomic study of the Penicillium genus elucidates a diverse pangenome and 15 lateral gene transfer events.</title>
        <authorList>
            <person name="Petersen C."/>
            <person name="Sorensen T."/>
            <person name="Nielsen M.R."/>
            <person name="Sondergaard T.E."/>
            <person name="Sorensen J.L."/>
            <person name="Fitzpatrick D.A."/>
            <person name="Frisvad J.C."/>
            <person name="Nielsen K.L."/>
        </authorList>
    </citation>
    <scope>NUCLEOTIDE SEQUENCE</scope>
    <source>
        <strain evidence="6">IBT 29677</strain>
    </source>
</reference>
<dbReference type="InterPro" id="IPR015943">
    <property type="entry name" value="WD40/YVTN_repeat-like_dom_sf"/>
</dbReference>
<evidence type="ECO:0000256" key="2">
    <source>
        <dbReference type="ARBA" id="ARBA00022737"/>
    </source>
</evidence>
<evidence type="ECO:0000313" key="6">
    <source>
        <dbReference type="EMBL" id="KAJ5408543.1"/>
    </source>
</evidence>
<dbReference type="OrthoDB" id="10261470at2759"/>
<dbReference type="EMBL" id="JAPZBU010000004">
    <property type="protein sequence ID" value="KAJ5408543.1"/>
    <property type="molecule type" value="Genomic_DNA"/>
</dbReference>
<dbReference type="InterPro" id="IPR019775">
    <property type="entry name" value="WD40_repeat_CS"/>
</dbReference>
<dbReference type="SMART" id="SM00320">
    <property type="entry name" value="WD40"/>
    <property type="match status" value="9"/>
</dbReference>
<dbReference type="RefSeq" id="XP_056492858.1">
    <property type="nucleotide sequence ID" value="XM_056627063.1"/>
</dbReference>
<dbReference type="InterPro" id="IPR011044">
    <property type="entry name" value="Quino_amine_DH_bsu"/>
</dbReference>
<keyword evidence="1 3" id="KW-0853">WD repeat</keyword>
<evidence type="ECO:0000256" key="3">
    <source>
        <dbReference type="PROSITE-ProRule" id="PRU00221"/>
    </source>
</evidence>
<feature type="repeat" description="WD" evidence="3">
    <location>
        <begin position="643"/>
        <end position="684"/>
    </location>
</feature>
<evidence type="ECO:0000256" key="5">
    <source>
        <dbReference type="SAM" id="Phobius"/>
    </source>
</evidence>
<dbReference type="Proteomes" id="UP001147747">
    <property type="component" value="Unassembled WGS sequence"/>
</dbReference>
<dbReference type="GeneID" id="81366043"/>
<dbReference type="PANTHER" id="PTHR19848">
    <property type="entry name" value="WD40 REPEAT PROTEIN"/>
    <property type="match status" value="1"/>
</dbReference>
<dbReference type="AlphaFoldDB" id="A0A9W9W8Z3"/>
<keyword evidence="5" id="KW-1133">Transmembrane helix</keyword>
<dbReference type="SUPFAM" id="SSF50978">
    <property type="entry name" value="WD40 repeat-like"/>
    <property type="match status" value="2"/>
</dbReference>
<dbReference type="PROSITE" id="PS50294">
    <property type="entry name" value="WD_REPEATS_REGION"/>
    <property type="match status" value="1"/>
</dbReference>
<keyword evidence="2" id="KW-0677">Repeat</keyword>
<feature type="region of interest" description="Disordered" evidence="4">
    <location>
        <begin position="382"/>
        <end position="401"/>
    </location>
</feature>
<organism evidence="6 7">
    <name type="scientific">Penicillium cosmopolitanum</name>
    <dbReference type="NCBI Taxonomy" id="1131564"/>
    <lineage>
        <taxon>Eukaryota</taxon>
        <taxon>Fungi</taxon>
        <taxon>Dikarya</taxon>
        <taxon>Ascomycota</taxon>
        <taxon>Pezizomycotina</taxon>
        <taxon>Eurotiomycetes</taxon>
        <taxon>Eurotiomycetidae</taxon>
        <taxon>Eurotiales</taxon>
        <taxon>Aspergillaceae</taxon>
        <taxon>Penicillium</taxon>
    </lineage>
</organism>
<feature type="transmembrane region" description="Helical" evidence="5">
    <location>
        <begin position="1053"/>
        <end position="1076"/>
    </location>
</feature>
<evidence type="ECO:0000256" key="1">
    <source>
        <dbReference type="ARBA" id="ARBA00022574"/>
    </source>
</evidence>
<dbReference type="InterPro" id="IPR001680">
    <property type="entry name" value="WD40_rpt"/>
</dbReference>
<keyword evidence="5" id="KW-0812">Transmembrane</keyword>
<dbReference type="SUPFAM" id="SSF50969">
    <property type="entry name" value="YVTN repeat-like/Quinoprotein amine dehydrogenase"/>
    <property type="match status" value="1"/>
</dbReference>
<name>A0A9W9W8Z3_9EURO</name>